<organism evidence="2 3">
    <name type="scientific">Undibacterium umbellatum</name>
    <dbReference type="NCBI Taxonomy" id="2762300"/>
    <lineage>
        <taxon>Bacteria</taxon>
        <taxon>Pseudomonadati</taxon>
        <taxon>Pseudomonadota</taxon>
        <taxon>Betaproteobacteria</taxon>
        <taxon>Burkholderiales</taxon>
        <taxon>Oxalobacteraceae</taxon>
        <taxon>Undibacterium</taxon>
    </lineage>
</organism>
<proteinExistence type="predicted"/>
<comment type="caution">
    <text evidence="2">The sequence shown here is derived from an EMBL/GenBank/DDBJ whole genome shotgun (WGS) entry which is preliminary data.</text>
</comment>
<keyword evidence="3" id="KW-1185">Reference proteome</keyword>
<dbReference type="RefSeq" id="WP_186956524.1">
    <property type="nucleotide sequence ID" value="NZ_JACOFX010000021.1"/>
</dbReference>
<reference evidence="2 3" key="1">
    <citation type="submission" date="2020-08" db="EMBL/GenBank/DDBJ databases">
        <title>Novel species isolated from subtropical streams in China.</title>
        <authorList>
            <person name="Lu H."/>
        </authorList>
    </citation>
    <scope>NUCLEOTIDE SEQUENCE [LARGE SCALE GENOMIC DNA]</scope>
    <source>
        <strain evidence="2 3">NL8W</strain>
    </source>
</reference>
<name>A0ABR6ZHV3_9BURK</name>
<accession>A0ABR6ZHV3</accession>
<evidence type="ECO:0000256" key="1">
    <source>
        <dbReference type="SAM" id="SignalP"/>
    </source>
</evidence>
<evidence type="ECO:0000313" key="2">
    <source>
        <dbReference type="EMBL" id="MBC3910930.1"/>
    </source>
</evidence>
<protein>
    <submittedName>
        <fullName evidence="2">Uncharacterized protein</fullName>
    </submittedName>
</protein>
<dbReference type="EMBL" id="JACOFX010000021">
    <property type="protein sequence ID" value="MBC3910930.1"/>
    <property type="molecule type" value="Genomic_DNA"/>
</dbReference>
<evidence type="ECO:0000313" key="3">
    <source>
        <dbReference type="Proteomes" id="UP000646911"/>
    </source>
</evidence>
<feature type="chain" id="PRO_5047287728" evidence="1">
    <location>
        <begin position="23"/>
        <end position="1076"/>
    </location>
</feature>
<sequence>MRCYLAVAIGALFLINSGKTWAQLADCDPAVAYRAGLRGEFTPDQFDHLKALERNFARNGFSDASAAARIIAPNYMRNCVRNRYTPAQKAVGDLINEYSNQAVSRAAGKWVADLLLPKAVDKVGEKFGSWQGPGVEASGAVEGFTSMISPDSSLIKKAVLIAFAEASLEARKGQGSATALDVMRWLNSERDKPLSPLFSGVSDETKEIFFNTARSQLESIVLTKAENQSGGLWFDEQMANWLGLGAKTSDAAFRRYLAQWNSSAALSREERAQKSKIEAKVKEAIVNANDAKQLAQNLLSEEKGVADAAAIAASSASKDRNIWDLAKQLLEQSGVNPNDVNAVQKFSISNKRLSCAIDAESEKCRAYEAIEKDVVFRIKAKVFSDNAMNLSQLANTAAMGLRAVGANSEAVRLFSAVAVTAKSSSEIASIISLASGSISPMGWVNIASHCLDLGGSLGSMFAANGPDPDAERFEKIMQALQQISAQIEALNKSMLEQFARQDRQFAALTAYSQSSLALLQQLVGSAGFSDCQYISEFATQTGISNHQQFRTAISSVSNIISTKIPQCATWLQRGSMVTNLQANGTINELFSARLDILKRAMQMTAANAATNDALSGELSKTSSGYKSLYRLTMMSLPNNFAVGPEGQGAMGALMLVADSMLQTEKARIALAQYRTSGAQMPQDLPELLNGLGKVAAGASNSVSLHSAVSRPLNTIAIAEILQAALLVRGVSPVLAVENGAYRSPAKIDDARVLEKISESRPNNWMWELAPLAYIAIAQEVAYRGDFAVPLISELLASAEAISSCPEMPRREEGLTLCERFGKKWLDILYADALLAIKEFPEIRANIAMWRVRAELKRMLKPEHSDANSIDPYETSRGTSFRPEYGIALAQSKPRMLQNILPTIPVRYLKTNDDSRAFTNELEQGDQWFMELAGHCSGFEDPALNARVVCRNGTCVGNKVVKDPSNDVNLVNDGSLTEPVDSKSDEYARWQMRKRDVCVVAPLPSQEVLESGRWRGRAQFYQVIPLAQTFLTTVAHYINLENRMSLPDQADKQGGEAMLMSFLLKPKRIPFVRSKNQ</sequence>
<feature type="signal peptide" evidence="1">
    <location>
        <begin position="1"/>
        <end position="22"/>
    </location>
</feature>
<gene>
    <name evidence="2" type="ORF">H8L47_25485</name>
</gene>
<dbReference type="Proteomes" id="UP000646911">
    <property type="component" value="Unassembled WGS sequence"/>
</dbReference>
<keyword evidence="1" id="KW-0732">Signal</keyword>